<dbReference type="InParanoid" id="A0A6J1WTA7"/>
<dbReference type="GO" id="GO:0007165">
    <property type="term" value="P:signal transduction"/>
    <property type="evidence" value="ECO:0007669"/>
    <property type="project" value="InterPro"/>
</dbReference>
<organism evidence="3 4">
    <name type="scientific">Galleria mellonella</name>
    <name type="common">Greater wax moth</name>
    <dbReference type="NCBI Taxonomy" id="7137"/>
    <lineage>
        <taxon>Eukaryota</taxon>
        <taxon>Metazoa</taxon>
        <taxon>Ecdysozoa</taxon>
        <taxon>Arthropoda</taxon>
        <taxon>Hexapoda</taxon>
        <taxon>Insecta</taxon>
        <taxon>Pterygota</taxon>
        <taxon>Neoptera</taxon>
        <taxon>Endopterygota</taxon>
        <taxon>Lepidoptera</taxon>
        <taxon>Glossata</taxon>
        <taxon>Ditrysia</taxon>
        <taxon>Pyraloidea</taxon>
        <taxon>Pyralidae</taxon>
        <taxon>Galleriinae</taxon>
        <taxon>Galleria</taxon>
    </lineage>
</organism>
<feature type="compositionally biased region" description="Acidic residues" evidence="1">
    <location>
        <begin position="53"/>
        <end position="64"/>
    </location>
</feature>
<protein>
    <submittedName>
        <fullName evidence="4">Uncharacterized protein LOC113518290</fullName>
    </submittedName>
</protein>
<evidence type="ECO:0000259" key="2">
    <source>
        <dbReference type="PROSITE" id="PS50017"/>
    </source>
</evidence>
<sequence>MTTMTKILDIIRKSLKSDAVPRPPRQDPNQNTEVNEESQPRNQNQEPGSPNLEPEEILIEDNVEEDPKLNNSFFKQNKKKNGFNKSKTKKNEFNIPNKDFMINTQATGHVVNIVNSSRVHWGNTYSYNMGPSNQQKKNIDPHEENIEKDNLITLLMEAKEEVEYEYMDFVSKNLGRNWRNLFVAMGYTRGRIETFEIDESKNGVAEARYKLLLDWSRNTEDPSLGHLARLLWEQGEREVVKALSLLYKKNKKNKK</sequence>
<keyword evidence="3" id="KW-1185">Reference proteome</keyword>
<dbReference type="Pfam" id="PF00531">
    <property type="entry name" value="Death"/>
    <property type="match status" value="1"/>
</dbReference>
<dbReference type="PROSITE" id="PS50017">
    <property type="entry name" value="DEATH_DOMAIN"/>
    <property type="match status" value="1"/>
</dbReference>
<feature type="compositionally biased region" description="Basic residues" evidence="1">
    <location>
        <begin position="76"/>
        <end position="88"/>
    </location>
</feature>
<dbReference type="KEGG" id="gmw:113518290"/>
<dbReference type="AlphaFoldDB" id="A0A6J1WTA7"/>
<dbReference type="GeneID" id="113518290"/>
<dbReference type="RefSeq" id="XP_026758940.2">
    <property type="nucleotide sequence ID" value="XM_026903139.3"/>
</dbReference>
<evidence type="ECO:0000313" key="4">
    <source>
        <dbReference type="RefSeq" id="XP_026758940.2"/>
    </source>
</evidence>
<name>A0A6J1WTA7_GALME</name>
<proteinExistence type="predicted"/>
<feature type="region of interest" description="Disordered" evidence="1">
    <location>
        <begin position="1"/>
        <end position="91"/>
    </location>
</feature>
<dbReference type="InterPro" id="IPR011029">
    <property type="entry name" value="DEATH-like_dom_sf"/>
</dbReference>
<dbReference type="CDD" id="cd01670">
    <property type="entry name" value="Death"/>
    <property type="match status" value="1"/>
</dbReference>
<gene>
    <name evidence="4" type="primary">LOC113518290</name>
</gene>
<dbReference type="Proteomes" id="UP001652740">
    <property type="component" value="Unplaced"/>
</dbReference>
<dbReference type="InterPro" id="IPR000488">
    <property type="entry name" value="Death_dom"/>
</dbReference>
<dbReference type="Gene3D" id="1.10.533.10">
    <property type="entry name" value="Death Domain, Fas"/>
    <property type="match status" value="1"/>
</dbReference>
<reference evidence="4" key="1">
    <citation type="submission" date="2025-08" db="UniProtKB">
        <authorList>
            <consortium name="RefSeq"/>
        </authorList>
    </citation>
    <scope>IDENTIFICATION</scope>
    <source>
        <tissue evidence="4">Whole larvae</tissue>
    </source>
</reference>
<evidence type="ECO:0000256" key="1">
    <source>
        <dbReference type="SAM" id="MobiDB-lite"/>
    </source>
</evidence>
<dbReference type="SUPFAM" id="SSF47986">
    <property type="entry name" value="DEATH domain"/>
    <property type="match status" value="1"/>
</dbReference>
<feature type="domain" description="Death" evidence="2">
    <location>
        <begin position="163"/>
        <end position="247"/>
    </location>
</feature>
<accession>A0A6J1WTA7</accession>
<evidence type="ECO:0000313" key="3">
    <source>
        <dbReference type="Proteomes" id="UP001652740"/>
    </source>
</evidence>